<accession>A0ABW5CU52</accession>
<proteinExistence type="predicted"/>
<gene>
    <name evidence="2" type="ORF">ACFSKP_00715</name>
</gene>
<protein>
    <submittedName>
        <fullName evidence="2">Uncharacterized protein</fullName>
    </submittedName>
</protein>
<keyword evidence="1" id="KW-0812">Transmembrane</keyword>
<keyword evidence="1" id="KW-0472">Membrane</keyword>
<keyword evidence="1" id="KW-1133">Transmembrane helix</keyword>
<dbReference type="EMBL" id="JBHUIM010000001">
    <property type="protein sequence ID" value="MFD2244754.1"/>
    <property type="molecule type" value="Genomic_DNA"/>
</dbReference>
<reference evidence="3" key="1">
    <citation type="journal article" date="2019" name="Int. J. Syst. Evol. Microbiol.">
        <title>The Global Catalogue of Microorganisms (GCM) 10K type strain sequencing project: providing services to taxonomists for standard genome sequencing and annotation.</title>
        <authorList>
            <consortium name="The Broad Institute Genomics Platform"/>
            <consortium name="The Broad Institute Genome Sequencing Center for Infectious Disease"/>
            <person name="Wu L."/>
            <person name="Ma J."/>
        </authorList>
    </citation>
    <scope>NUCLEOTIDE SEQUENCE [LARGE SCALE GENOMIC DNA]</scope>
    <source>
        <strain evidence="3">CGMCC 4.1782</strain>
    </source>
</reference>
<evidence type="ECO:0000256" key="1">
    <source>
        <dbReference type="SAM" id="Phobius"/>
    </source>
</evidence>
<keyword evidence="3" id="KW-1185">Reference proteome</keyword>
<sequence>MKRRQISIVLNSLFLLALTLFLLDVLSLLEIKSQAVKSFAYVGILVLSPILLVWNLTHSKNRKRRIIQSIIPTLAIAGVLVVGPSKVLAATSSWKTQSILFQNTEWTSNRIEYQIQDVGALGYNERTVEVFYLTGAFMIISEADQNLANSGKWIKVDKEVNEMGLKYP</sequence>
<dbReference type="Proteomes" id="UP001597374">
    <property type="component" value="Unassembled WGS sequence"/>
</dbReference>
<dbReference type="RefSeq" id="WP_250429868.1">
    <property type="nucleotide sequence ID" value="NZ_JALPRR010000002.1"/>
</dbReference>
<evidence type="ECO:0000313" key="3">
    <source>
        <dbReference type="Proteomes" id="UP001597374"/>
    </source>
</evidence>
<organism evidence="2 3">
    <name type="scientific">Pontibacter ruber</name>
    <dbReference type="NCBI Taxonomy" id="1343895"/>
    <lineage>
        <taxon>Bacteria</taxon>
        <taxon>Pseudomonadati</taxon>
        <taxon>Bacteroidota</taxon>
        <taxon>Cytophagia</taxon>
        <taxon>Cytophagales</taxon>
        <taxon>Hymenobacteraceae</taxon>
        <taxon>Pontibacter</taxon>
    </lineage>
</organism>
<feature type="transmembrane region" description="Helical" evidence="1">
    <location>
        <begin position="69"/>
        <end position="89"/>
    </location>
</feature>
<evidence type="ECO:0000313" key="2">
    <source>
        <dbReference type="EMBL" id="MFD2244754.1"/>
    </source>
</evidence>
<name>A0ABW5CU52_9BACT</name>
<comment type="caution">
    <text evidence="2">The sequence shown here is derived from an EMBL/GenBank/DDBJ whole genome shotgun (WGS) entry which is preliminary data.</text>
</comment>
<feature type="transmembrane region" description="Helical" evidence="1">
    <location>
        <begin position="38"/>
        <end position="57"/>
    </location>
</feature>